<dbReference type="Pfam" id="PF00097">
    <property type="entry name" value="zf-C3HC4"/>
    <property type="match status" value="1"/>
</dbReference>
<evidence type="ECO:0000256" key="2">
    <source>
        <dbReference type="ARBA" id="ARBA00004123"/>
    </source>
</evidence>
<sequence>MAPKRVLKSVKTLKKSDYSALNIKDVLCPICRSILVEPVTLPCDHEFCLCCFNGTMENANLVCPLCRIRVGSWLRKAKKEGKLINYVLWDAIKNKFPQQIKNKMNGIDDNMEEVSEIVVSYPGEIRKEYEMQKQKEEEEFRKKCEADLKASEDLIRKIREEEDYERTVMEEKLKLDENVAKKLAQELAVADPSTSKVNQVRMLGPMDKFLKQNNVSQNTFKKKLNDFASKEYTCKILCVDNKKNSDDVSHKMFSPILPKKIQQLQKVTDTDVTSDGSDCIESELRYFKPIDYRTNPPSAGKPAIKVPTKKPFKSTSARIVSPTGLINFYSNFLESAFARISFSKSVDADKRIEFPISISDTNTAYTTSTINGGVTVTTNLKRMHSQDDLSTLKRKVKTESSNEEVEEEESPVINNFSNAVKKKRLFGKLNHIATENNMSPPFLGFENNFDSDTTSKATNNNTNGVSDIVDDEHSKRLLQEMADLEFAKKLQEELNRDAHNTRSSRRNTRNSKRQTTLDEIMKTPYRVK</sequence>
<dbReference type="GO" id="GO:0005634">
    <property type="term" value="C:nucleus"/>
    <property type="evidence" value="ECO:0007669"/>
    <property type="project" value="UniProtKB-SubCell"/>
</dbReference>
<dbReference type="Proteomes" id="UP001159042">
    <property type="component" value="Unassembled WGS sequence"/>
</dbReference>
<keyword evidence="16" id="KW-1185">Reference proteome</keyword>
<dbReference type="PROSITE" id="PS50089">
    <property type="entry name" value="ZF_RING_2"/>
    <property type="match status" value="1"/>
</dbReference>
<evidence type="ECO:0000256" key="11">
    <source>
        <dbReference type="PROSITE-ProRule" id="PRU00175"/>
    </source>
</evidence>
<feature type="region of interest" description="Disordered" evidence="13">
    <location>
        <begin position="493"/>
        <end position="528"/>
    </location>
</feature>
<keyword evidence="8" id="KW-0833">Ubl conjugation pathway</keyword>
<dbReference type="GO" id="GO:0035861">
    <property type="term" value="C:site of double-strand break"/>
    <property type="evidence" value="ECO:0007669"/>
    <property type="project" value="TreeGrafter"/>
</dbReference>
<organism evidence="15 16">
    <name type="scientific">Exocentrus adspersus</name>
    <dbReference type="NCBI Taxonomy" id="1586481"/>
    <lineage>
        <taxon>Eukaryota</taxon>
        <taxon>Metazoa</taxon>
        <taxon>Ecdysozoa</taxon>
        <taxon>Arthropoda</taxon>
        <taxon>Hexapoda</taxon>
        <taxon>Insecta</taxon>
        <taxon>Pterygota</taxon>
        <taxon>Neoptera</taxon>
        <taxon>Endopterygota</taxon>
        <taxon>Coleoptera</taxon>
        <taxon>Polyphaga</taxon>
        <taxon>Cucujiformia</taxon>
        <taxon>Chrysomeloidea</taxon>
        <taxon>Cerambycidae</taxon>
        <taxon>Lamiinae</taxon>
        <taxon>Acanthocinini</taxon>
        <taxon>Exocentrus</taxon>
    </lineage>
</organism>
<keyword evidence="6" id="KW-0227">DNA damage</keyword>
<keyword evidence="4" id="KW-0808">Transferase</keyword>
<evidence type="ECO:0000313" key="16">
    <source>
        <dbReference type="Proteomes" id="UP001159042"/>
    </source>
</evidence>
<evidence type="ECO:0000256" key="13">
    <source>
        <dbReference type="SAM" id="MobiDB-lite"/>
    </source>
</evidence>
<evidence type="ECO:0000256" key="10">
    <source>
        <dbReference type="ARBA" id="ARBA00023242"/>
    </source>
</evidence>
<keyword evidence="9" id="KW-0862">Zinc</keyword>
<dbReference type="SUPFAM" id="SSF57850">
    <property type="entry name" value="RING/U-box"/>
    <property type="match status" value="1"/>
</dbReference>
<accession>A0AAV8VMZ6</accession>
<evidence type="ECO:0000256" key="4">
    <source>
        <dbReference type="ARBA" id="ARBA00022679"/>
    </source>
</evidence>
<keyword evidence="5" id="KW-0479">Metal-binding</keyword>
<keyword evidence="7 11" id="KW-0863">Zinc-finger</keyword>
<dbReference type="PANTHER" id="PTHR23328:SF0">
    <property type="entry name" value="RING-TYPE DOMAIN-CONTAINING PROTEIN"/>
    <property type="match status" value="1"/>
</dbReference>
<dbReference type="AlphaFoldDB" id="A0AAV8VMZ6"/>
<comment type="catalytic activity">
    <reaction evidence="1">
        <text>S-ubiquitinyl-[E2 ubiquitin-conjugating enzyme]-L-cysteine + [acceptor protein]-L-lysine = [E2 ubiquitin-conjugating enzyme]-L-cysteine + N(6)-ubiquitinyl-[acceptor protein]-L-lysine.</text>
        <dbReference type="EC" id="2.3.2.27"/>
    </reaction>
</comment>
<evidence type="ECO:0000256" key="5">
    <source>
        <dbReference type="ARBA" id="ARBA00022723"/>
    </source>
</evidence>
<comment type="subcellular location">
    <subcellularLocation>
        <location evidence="2">Nucleus</location>
    </subcellularLocation>
</comment>
<dbReference type="SMART" id="SM00184">
    <property type="entry name" value="RING"/>
    <property type="match status" value="1"/>
</dbReference>
<reference evidence="15 16" key="1">
    <citation type="journal article" date="2023" name="Insect Mol. Biol.">
        <title>Genome sequencing provides insights into the evolution of gene families encoding plant cell wall-degrading enzymes in longhorned beetles.</title>
        <authorList>
            <person name="Shin N.R."/>
            <person name="Okamura Y."/>
            <person name="Kirsch R."/>
            <person name="Pauchet Y."/>
        </authorList>
    </citation>
    <scope>NUCLEOTIDE SEQUENCE [LARGE SCALE GENOMIC DNA]</scope>
    <source>
        <strain evidence="15">EAD_L_NR</strain>
    </source>
</reference>
<feature type="compositionally biased region" description="Basic residues" evidence="13">
    <location>
        <begin position="502"/>
        <end position="512"/>
    </location>
</feature>
<dbReference type="InterPro" id="IPR051657">
    <property type="entry name" value="RNF168/RNF169_E3_ubiq-ligase"/>
</dbReference>
<feature type="coiled-coil region" evidence="12">
    <location>
        <begin position="126"/>
        <end position="161"/>
    </location>
</feature>
<dbReference type="EC" id="2.3.2.27" evidence="3"/>
<name>A0AAV8VMZ6_9CUCU</name>
<evidence type="ECO:0000256" key="7">
    <source>
        <dbReference type="ARBA" id="ARBA00022771"/>
    </source>
</evidence>
<evidence type="ECO:0000259" key="14">
    <source>
        <dbReference type="PROSITE" id="PS50089"/>
    </source>
</evidence>
<dbReference type="GO" id="GO:0006302">
    <property type="term" value="P:double-strand break repair"/>
    <property type="evidence" value="ECO:0007669"/>
    <property type="project" value="TreeGrafter"/>
</dbReference>
<evidence type="ECO:0000256" key="1">
    <source>
        <dbReference type="ARBA" id="ARBA00000900"/>
    </source>
</evidence>
<dbReference type="InterPro" id="IPR001841">
    <property type="entry name" value="Znf_RING"/>
</dbReference>
<dbReference type="PANTHER" id="PTHR23328">
    <property type="entry name" value="RING-TYPE DOMAIN-CONTAINING PROTEIN"/>
    <property type="match status" value="1"/>
</dbReference>
<proteinExistence type="predicted"/>
<evidence type="ECO:0000256" key="8">
    <source>
        <dbReference type="ARBA" id="ARBA00022786"/>
    </source>
</evidence>
<dbReference type="GO" id="GO:0031491">
    <property type="term" value="F:nucleosome binding"/>
    <property type="evidence" value="ECO:0007669"/>
    <property type="project" value="TreeGrafter"/>
</dbReference>
<dbReference type="EMBL" id="JANEYG010000051">
    <property type="protein sequence ID" value="KAJ8915628.1"/>
    <property type="molecule type" value="Genomic_DNA"/>
</dbReference>
<evidence type="ECO:0000256" key="6">
    <source>
        <dbReference type="ARBA" id="ARBA00022763"/>
    </source>
</evidence>
<dbReference type="InterPro" id="IPR018957">
    <property type="entry name" value="Znf_C3HC4_RING-type"/>
</dbReference>
<evidence type="ECO:0000313" key="15">
    <source>
        <dbReference type="EMBL" id="KAJ8915628.1"/>
    </source>
</evidence>
<dbReference type="CDD" id="cd16550">
    <property type="entry name" value="RING-HC_RNF168"/>
    <property type="match status" value="1"/>
</dbReference>
<gene>
    <name evidence="15" type="ORF">NQ315_003412</name>
</gene>
<evidence type="ECO:0000256" key="12">
    <source>
        <dbReference type="SAM" id="Coils"/>
    </source>
</evidence>
<keyword evidence="12" id="KW-0175">Coiled coil</keyword>
<dbReference type="Gene3D" id="3.30.40.10">
    <property type="entry name" value="Zinc/RING finger domain, C3HC4 (zinc finger)"/>
    <property type="match status" value="1"/>
</dbReference>
<protein>
    <recommendedName>
        <fullName evidence="3">RING-type E3 ubiquitin transferase</fullName>
        <ecNumber evidence="3">2.3.2.27</ecNumber>
    </recommendedName>
</protein>
<dbReference type="CDD" id="cd22249">
    <property type="entry name" value="UDM1_RNF168_RNF169-like"/>
    <property type="match status" value="1"/>
</dbReference>
<evidence type="ECO:0000256" key="9">
    <source>
        <dbReference type="ARBA" id="ARBA00022833"/>
    </source>
</evidence>
<dbReference type="InterPro" id="IPR013083">
    <property type="entry name" value="Znf_RING/FYVE/PHD"/>
</dbReference>
<keyword evidence="10" id="KW-0539">Nucleus</keyword>
<dbReference type="GO" id="GO:0061630">
    <property type="term" value="F:ubiquitin protein ligase activity"/>
    <property type="evidence" value="ECO:0007669"/>
    <property type="project" value="UniProtKB-EC"/>
</dbReference>
<comment type="caution">
    <text evidence="15">The sequence shown here is derived from an EMBL/GenBank/DDBJ whole genome shotgun (WGS) entry which is preliminary data.</text>
</comment>
<feature type="domain" description="RING-type" evidence="14">
    <location>
        <begin position="28"/>
        <end position="67"/>
    </location>
</feature>
<evidence type="ECO:0000256" key="3">
    <source>
        <dbReference type="ARBA" id="ARBA00012483"/>
    </source>
</evidence>
<dbReference type="GO" id="GO:0008270">
    <property type="term" value="F:zinc ion binding"/>
    <property type="evidence" value="ECO:0007669"/>
    <property type="project" value="UniProtKB-KW"/>
</dbReference>